<evidence type="ECO:0000256" key="1">
    <source>
        <dbReference type="SAM" id="MobiDB-lite"/>
    </source>
</evidence>
<dbReference type="AlphaFoldDB" id="A0A3S5AP45"/>
<sequence>MEKAALSLQREDTRSRTCSSKDVSTASQASAFPRDFSACVQISCDIVGKSVPNAVQPGSREKKR</sequence>
<dbReference type="Proteomes" id="UP000784294">
    <property type="component" value="Unassembled WGS sequence"/>
</dbReference>
<name>A0A3S5AP45_9PLAT</name>
<proteinExistence type="predicted"/>
<evidence type="ECO:0000313" key="3">
    <source>
        <dbReference type="Proteomes" id="UP000784294"/>
    </source>
</evidence>
<reference evidence="2" key="1">
    <citation type="submission" date="2018-11" db="EMBL/GenBank/DDBJ databases">
        <authorList>
            <consortium name="Pathogen Informatics"/>
        </authorList>
    </citation>
    <scope>NUCLEOTIDE SEQUENCE</scope>
</reference>
<feature type="region of interest" description="Disordered" evidence="1">
    <location>
        <begin position="1"/>
        <end position="28"/>
    </location>
</feature>
<accession>A0A3S5AP45</accession>
<dbReference type="EMBL" id="CAAALY010270685">
    <property type="protein sequence ID" value="VEL41719.1"/>
    <property type="molecule type" value="Genomic_DNA"/>
</dbReference>
<keyword evidence="3" id="KW-1185">Reference proteome</keyword>
<gene>
    <name evidence="2" type="ORF">PXEA_LOCUS35159</name>
</gene>
<feature type="compositionally biased region" description="Polar residues" evidence="1">
    <location>
        <begin position="16"/>
        <end position="28"/>
    </location>
</feature>
<comment type="caution">
    <text evidence="2">The sequence shown here is derived from an EMBL/GenBank/DDBJ whole genome shotgun (WGS) entry which is preliminary data.</text>
</comment>
<evidence type="ECO:0000313" key="2">
    <source>
        <dbReference type="EMBL" id="VEL41719.1"/>
    </source>
</evidence>
<feature type="compositionally biased region" description="Basic and acidic residues" evidence="1">
    <location>
        <begin position="1"/>
        <end position="15"/>
    </location>
</feature>
<organism evidence="2 3">
    <name type="scientific">Protopolystoma xenopodis</name>
    <dbReference type="NCBI Taxonomy" id="117903"/>
    <lineage>
        <taxon>Eukaryota</taxon>
        <taxon>Metazoa</taxon>
        <taxon>Spiralia</taxon>
        <taxon>Lophotrochozoa</taxon>
        <taxon>Platyhelminthes</taxon>
        <taxon>Monogenea</taxon>
        <taxon>Polyopisthocotylea</taxon>
        <taxon>Polystomatidea</taxon>
        <taxon>Polystomatidae</taxon>
        <taxon>Protopolystoma</taxon>
    </lineage>
</organism>
<protein>
    <submittedName>
        <fullName evidence="2">Uncharacterized protein</fullName>
    </submittedName>
</protein>